<dbReference type="InterPro" id="IPR043144">
    <property type="entry name" value="Mal/L-sulf/L-lact_DH-like_ah"/>
</dbReference>
<dbReference type="Gene3D" id="3.30.1370.60">
    <property type="entry name" value="Hypothetical oxidoreductase yiak, domain 2"/>
    <property type="match status" value="2"/>
</dbReference>
<evidence type="ECO:0000256" key="1">
    <source>
        <dbReference type="ARBA" id="ARBA00006056"/>
    </source>
</evidence>
<protein>
    <recommendedName>
        <fullName evidence="4">Malate dehydrogenase</fullName>
    </recommendedName>
</protein>
<sequence length="328" mass="34874">MNIPPESYVEVPAEQMQSFGAQLAAAAGLPDVRAQLLADLLVGNDLRGVFSHGTAQLATYARLMRDGVLNSDPQPRVVRETASSLLVDGDGGLGYFPAYLGAERLIRKALDSGVAVLVTRNHGHFGAAGLYSRMTLDYDLLCFVTSGHQLALAPGDPVYGAAGGSPMSFSAPTATEDPLLLDFGAMHDLYDDSPHRDSIAAQAPGIVHRAIGLGAVCQAWGGLLAGVPLDPDRADRSFPGANQGSLMMAFRIDLFLPADQFKAEMDRYVRAVSGLESFADGQRSFLPGGIEAERFRSYSRNGIPVGEAHQATLESVAEEFGLAVPWDR</sequence>
<evidence type="ECO:0000256" key="2">
    <source>
        <dbReference type="ARBA" id="ARBA00023002"/>
    </source>
</evidence>
<dbReference type="GO" id="GO:0016491">
    <property type="term" value="F:oxidoreductase activity"/>
    <property type="evidence" value="ECO:0007669"/>
    <property type="project" value="UniProtKB-KW"/>
</dbReference>
<dbReference type="SUPFAM" id="SSF89733">
    <property type="entry name" value="L-sulfolactate dehydrogenase-like"/>
    <property type="match status" value="1"/>
</dbReference>
<comment type="similarity">
    <text evidence="1">Belongs to the LDH2/MDH2 oxidoreductase family.</text>
</comment>
<organism evidence="3">
    <name type="scientific">uncultured Propionibacteriaceae bacterium</name>
    <dbReference type="NCBI Taxonomy" id="257457"/>
    <lineage>
        <taxon>Bacteria</taxon>
        <taxon>Bacillati</taxon>
        <taxon>Actinomycetota</taxon>
        <taxon>Actinomycetes</taxon>
        <taxon>Propionibacteriales</taxon>
        <taxon>Propionibacteriaceae</taxon>
        <taxon>environmental samples</taxon>
    </lineage>
</organism>
<dbReference type="PANTHER" id="PTHR11091:SF0">
    <property type="entry name" value="MALATE DEHYDROGENASE"/>
    <property type="match status" value="1"/>
</dbReference>
<dbReference type="AlphaFoldDB" id="A0A6J4N4J9"/>
<dbReference type="InterPro" id="IPR003767">
    <property type="entry name" value="Malate/L-lactate_DH-like"/>
</dbReference>
<dbReference type="Gene3D" id="1.10.1530.10">
    <property type="match status" value="2"/>
</dbReference>
<name>A0A6J4N4J9_9ACTN</name>
<proteinExistence type="inferred from homology"/>
<dbReference type="InterPro" id="IPR036111">
    <property type="entry name" value="Mal/L-sulfo/L-lacto_DH-like_sf"/>
</dbReference>
<dbReference type="InterPro" id="IPR043143">
    <property type="entry name" value="Mal/L-sulf/L-lact_DH-like_NADP"/>
</dbReference>
<gene>
    <name evidence="3" type="ORF">AVDCRST_MAG75-687</name>
</gene>
<evidence type="ECO:0000313" key="3">
    <source>
        <dbReference type="EMBL" id="CAA9377713.1"/>
    </source>
</evidence>
<dbReference type="Pfam" id="PF02615">
    <property type="entry name" value="Ldh_2"/>
    <property type="match status" value="2"/>
</dbReference>
<dbReference type="EMBL" id="CADCUO010000043">
    <property type="protein sequence ID" value="CAA9377713.1"/>
    <property type="molecule type" value="Genomic_DNA"/>
</dbReference>
<keyword evidence="2" id="KW-0560">Oxidoreductase</keyword>
<reference evidence="3" key="1">
    <citation type="submission" date="2020-02" db="EMBL/GenBank/DDBJ databases">
        <authorList>
            <person name="Meier V. D."/>
        </authorList>
    </citation>
    <scope>NUCLEOTIDE SEQUENCE</scope>
    <source>
        <strain evidence="3">AVDCRST_MAG75</strain>
    </source>
</reference>
<accession>A0A6J4N4J9</accession>
<evidence type="ECO:0008006" key="4">
    <source>
        <dbReference type="Google" id="ProtNLM"/>
    </source>
</evidence>
<dbReference type="PANTHER" id="PTHR11091">
    <property type="entry name" value="OXIDOREDUCTASE-RELATED"/>
    <property type="match status" value="1"/>
</dbReference>